<dbReference type="Pfam" id="PF02588">
    <property type="entry name" value="YitT_membrane"/>
    <property type="match status" value="1"/>
</dbReference>
<dbReference type="InterPro" id="IPR003740">
    <property type="entry name" value="YitT"/>
</dbReference>
<reference evidence="8 9" key="1">
    <citation type="submission" date="2011-09" db="EMBL/GenBank/DDBJ databases">
        <title>The Genome Sequence of Bacillus smithii 7_3_47FAA.</title>
        <authorList>
            <consortium name="The Broad Institute Genome Sequencing Platform"/>
            <person name="Earl A."/>
            <person name="Ward D."/>
            <person name="Feldgarden M."/>
            <person name="Gevers D."/>
            <person name="Daigneault M."/>
            <person name="Strauss J."/>
            <person name="Allen-Vercoe E."/>
            <person name="Young S.K."/>
            <person name="Zeng Q."/>
            <person name="Gargeya S."/>
            <person name="Fitzgerald M."/>
            <person name="Haas B."/>
            <person name="Abouelleil A."/>
            <person name="Alvarado L."/>
            <person name="Arachchi H.M."/>
            <person name="Berlin A."/>
            <person name="Brown A."/>
            <person name="Chapman S.B."/>
            <person name="Chen Z."/>
            <person name="Dunbar C."/>
            <person name="Freedman E."/>
            <person name="Gearin G."/>
            <person name="Goldberg J."/>
            <person name="Griggs A."/>
            <person name="Gujja S."/>
            <person name="Heiman D."/>
            <person name="Howarth C."/>
            <person name="Larson L."/>
            <person name="Lui A."/>
            <person name="MacDonald P.J.P."/>
            <person name="Montmayeur A."/>
            <person name="Murphy C."/>
            <person name="Neiman D."/>
            <person name="Pearson M."/>
            <person name="Priest M."/>
            <person name="Roberts A."/>
            <person name="Saif S."/>
            <person name="Shea T."/>
            <person name="Shenoy N."/>
            <person name="Sisk P."/>
            <person name="Stolte C."/>
            <person name="Sykes S."/>
            <person name="Wortman J."/>
            <person name="Nusbaum C."/>
            <person name="Birren B."/>
        </authorList>
    </citation>
    <scope>NUCLEOTIDE SEQUENCE [LARGE SCALE GENOMIC DNA]</scope>
    <source>
        <strain evidence="8 9">7_3_47FAA</strain>
    </source>
</reference>
<dbReference type="CDD" id="cd16380">
    <property type="entry name" value="YitT_C"/>
    <property type="match status" value="1"/>
</dbReference>
<dbReference type="RefSeq" id="WP_003354682.1">
    <property type="nucleotide sequence ID" value="NZ_JH414757.1"/>
</dbReference>
<dbReference type="PIRSF" id="PIRSF006483">
    <property type="entry name" value="Membrane_protein_YitT"/>
    <property type="match status" value="1"/>
</dbReference>
<dbReference type="HOGENOM" id="CLU_063199_1_0_9"/>
<dbReference type="AlphaFoldDB" id="G9QN04"/>
<dbReference type="Pfam" id="PF10035">
    <property type="entry name" value="DUF2179"/>
    <property type="match status" value="1"/>
</dbReference>
<keyword evidence="3 6" id="KW-0812">Transmembrane</keyword>
<keyword evidence="5 6" id="KW-0472">Membrane</keyword>
<dbReference type="PANTHER" id="PTHR33545">
    <property type="entry name" value="UPF0750 MEMBRANE PROTEIN YITT-RELATED"/>
    <property type="match status" value="1"/>
</dbReference>
<accession>G9QN04</accession>
<sequence>MENVEYQKLSKKSILINGIFITLGAILMAVGLEIFLVPNHIIDGGITGISIILSHLLDVKLGIFLFVLNIPFFIIGYKQLGKRFTISILYGIIVLSVFTSLLTPVAGITDDILLAAVFGGITIGVGVGLVIRFGGALDGTEILAILISSKSALSVGQIVLFFNIFILGSAGFVFGWDHAMYSLIAYFIAFKMIDIVVEGLEQSRSVWIISDRDTEIGEALLTNLGRGVTYLNGEGGYKGTGKKVIFCVINRLEEAQLKSIVDRIDPNAFLAIGEVAEVKGGQFKKRGVN</sequence>
<proteinExistence type="predicted"/>
<comment type="subcellular location">
    <subcellularLocation>
        <location evidence="1">Cell membrane</location>
        <topology evidence="1">Multi-pass membrane protein</topology>
    </subcellularLocation>
</comment>
<feature type="transmembrane region" description="Helical" evidence="6">
    <location>
        <begin position="87"/>
        <end position="106"/>
    </location>
</feature>
<evidence type="ECO:0000313" key="8">
    <source>
        <dbReference type="EMBL" id="EHL76571.1"/>
    </source>
</evidence>
<dbReference type="InterPro" id="IPR051461">
    <property type="entry name" value="UPF0750_membrane"/>
</dbReference>
<dbReference type="PANTHER" id="PTHR33545:SF3">
    <property type="entry name" value="UPF0750 MEMBRANE PROTEIN YQFU"/>
    <property type="match status" value="1"/>
</dbReference>
<keyword evidence="4 6" id="KW-1133">Transmembrane helix</keyword>
<dbReference type="Gene3D" id="3.30.70.120">
    <property type="match status" value="1"/>
</dbReference>
<evidence type="ECO:0000313" key="9">
    <source>
        <dbReference type="Proteomes" id="UP000011747"/>
    </source>
</evidence>
<evidence type="ECO:0000256" key="2">
    <source>
        <dbReference type="ARBA" id="ARBA00022475"/>
    </source>
</evidence>
<keyword evidence="9" id="KW-1185">Reference proteome</keyword>
<feature type="transmembrane region" description="Helical" evidence="6">
    <location>
        <begin position="152"/>
        <end position="173"/>
    </location>
</feature>
<feature type="transmembrane region" description="Helical" evidence="6">
    <location>
        <begin position="112"/>
        <end position="131"/>
    </location>
</feature>
<feature type="transmembrane region" description="Helical" evidence="6">
    <location>
        <begin position="14"/>
        <end position="37"/>
    </location>
</feature>
<protein>
    <recommendedName>
        <fullName evidence="7">DUF2179 domain-containing protein</fullName>
    </recommendedName>
</protein>
<evidence type="ECO:0000256" key="3">
    <source>
        <dbReference type="ARBA" id="ARBA00022692"/>
    </source>
</evidence>
<keyword evidence="2" id="KW-1003">Cell membrane</keyword>
<feature type="transmembrane region" description="Helical" evidence="6">
    <location>
        <begin position="49"/>
        <end position="75"/>
    </location>
</feature>
<evidence type="ECO:0000256" key="6">
    <source>
        <dbReference type="SAM" id="Phobius"/>
    </source>
</evidence>
<name>G9QN04_9BACI</name>
<dbReference type="GO" id="GO:0005886">
    <property type="term" value="C:plasma membrane"/>
    <property type="evidence" value="ECO:0007669"/>
    <property type="project" value="UniProtKB-SubCell"/>
</dbReference>
<dbReference type="Proteomes" id="UP000011747">
    <property type="component" value="Unassembled WGS sequence"/>
</dbReference>
<evidence type="ECO:0000259" key="7">
    <source>
        <dbReference type="Pfam" id="PF10035"/>
    </source>
</evidence>
<dbReference type="PATRIC" id="fig|665952.3.peg.2494"/>
<dbReference type="InterPro" id="IPR019264">
    <property type="entry name" value="DUF2179"/>
</dbReference>
<feature type="transmembrane region" description="Helical" evidence="6">
    <location>
        <begin position="179"/>
        <end position="197"/>
    </location>
</feature>
<evidence type="ECO:0000256" key="4">
    <source>
        <dbReference type="ARBA" id="ARBA00022989"/>
    </source>
</evidence>
<dbReference type="EMBL" id="ACWF01000122">
    <property type="protein sequence ID" value="EHL76571.1"/>
    <property type="molecule type" value="Genomic_DNA"/>
</dbReference>
<dbReference type="InterPro" id="IPR015867">
    <property type="entry name" value="N-reg_PII/ATP_PRibTrfase_C"/>
</dbReference>
<feature type="domain" description="DUF2179" evidence="7">
    <location>
        <begin position="226"/>
        <end position="280"/>
    </location>
</feature>
<evidence type="ECO:0000256" key="1">
    <source>
        <dbReference type="ARBA" id="ARBA00004651"/>
    </source>
</evidence>
<organism evidence="8 9">
    <name type="scientific">Bacillus smithii 7_3_47FAA</name>
    <dbReference type="NCBI Taxonomy" id="665952"/>
    <lineage>
        <taxon>Bacteria</taxon>
        <taxon>Bacillati</taxon>
        <taxon>Bacillota</taxon>
        <taxon>Bacilli</taxon>
        <taxon>Bacillales</taxon>
        <taxon>Bacillaceae</taxon>
        <taxon>Bacillus</taxon>
    </lineage>
</organism>
<gene>
    <name evidence="8" type="ORF">HMPREF1015_00921</name>
</gene>
<evidence type="ECO:0000256" key="5">
    <source>
        <dbReference type="ARBA" id="ARBA00023136"/>
    </source>
</evidence>
<comment type="caution">
    <text evidence="8">The sequence shown here is derived from an EMBL/GenBank/DDBJ whole genome shotgun (WGS) entry which is preliminary data.</text>
</comment>